<keyword evidence="3" id="KW-1185">Reference proteome</keyword>
<dbReference type="InterPro" id="IPR023296">
    <property type="entry name" value="Glyco_hydro_beta-prop_sf"/>
</dbReference>
<feature type="chain" id="PRO_5045279786" description="Exo-alpha-sialidase" evidence="1">
    <location>
        <begin position="28"/>
        <end position="587"/>
    </location>
</feature>
<evidence type="ECO:0008006" key="4">
    <source>
        <dbReference type="Google" id="ProtNLM"/>
    </source>
</evidence>
<proteinExistence type="predicted"/>
<evidence type="ECO:0000256" key="1">
    <source>
        <dbReference type="SAM" id="SignalP"/>
    </source>
</evidence>
<dbReference type="SUPFAM" id="SSF75005">
    <property type="entry name" value="Arabinanase/levansucrase/invertase"/>
    <property type="match status" value="1"/>
</dbReference>
<protein>
    <recommendedName>
        <fullName evidence="4">Exo-alpha-sialidase</fullName>
    </recommendedName>
</protein>
<keyword evidence="1" id="KW-0732">Signal</keyword>
<name>A0ABP9BJG8_9GAMM</name>
<dbReference type="EMBL" id="BAABJE010000010">
    <property type="protein sequence ID" value="GAA4796509.1"/>
    <property type="molecule type" value="Genomic_DNA"/>
</dbReference>
<accession>A0ABP9BJG8</accession>
<dbReference type="Gene3D" id="2.115.10.20">
    <property type="entry name" value="Glycosyl hydrolase domain, family 43"/>
    <property type="match status" value="1"/>
</dbReference>
<reference evidence="3" key="1">
    <citation type="journal article" date="2019" name="Int. J. Syst. Evol. Microbiol.">
        <title>The Global Catalogue of Microorganisms (GCM) 10K type strain sequencing project: providing services to taxonomists for standard genome sequencing and annotation.</title>
        <authorList>
            <consortium name="The Broad Institute Genomics Platform"/>
            <consortium name="The Broad Institute Genome Sequencing Center for Infectious Disease"/>
            <person name="Wu L."/>
            <person name="Ma J."/>
        </authorList>
    </citation>
    <scope>NUCLEOTIDE SEQUENCE [LARGE SCALE GENOMIC DNA]</scope>
    <source>
        <strain evidence="3">JCM 18204</strain>
    </source>
</reference>
<feature type="signal peptide" evidence="1">
    <location>
        <begin position="1"/>
        <end position="27"/>
    </location>
</feature>
<sequence>MKRIRRDKPLTCLLALSALMCGSAAQAQIATTAKISSPVIVADRAQMTAGTGLAGTQMDAPVATFVRANGDRYWITSQWIRDTPPGGISHSLHQGGLDAPYATTLWTRPTCYKTDGMFCAAGTHAGHLFTRVLPSDVVSLWITSVYQVPTGNGDELLAFVHEERAGWTGGTPENPEGKTRIGLARSTDAGQSWTYLGRILIAHGDPAKHNVQGTPYVVRDGYLYVYYTDALIDGNGQKTGELIATARASIDSVVAAARADSVGVNLWRKFSAPGGDGFSTPGGGSFDSLGLGGNAGGNGLWGITHTQAAYSTHTGKYYLPLTFLSWDPGNTGQWINSSVKIYESTDAVTWSPSPAFVVADETGATLRHTGGYQYCSIADSAGQGNAVVGQRFYLYCMKDPIIEAQYGGGAGVRNFALYRWQVNLGASVDTFRQSVDFTLSQGPHWVYQRGDGSGLFDMLPQSSYWAGTQAYNHIYSDAMHPGISEMPVLKWIAPRAGTVRIEGTARSANPDLFPDGTPKCGDGVAVAVMHNGLSLFNAQIGAADTVGKSINTTRPVAAGDGLFFIVAPGANNYCDNTRFDPSVTYLP</sequence>
<evidence type="ECO:0000313" key="2">
    <source>
        <dbReference type="EMBL" id="GAA4796509.1"/>
    </source>
</evidence>
<comment type="caution">
    <text evidence="2">The sequence shown here is derived from an EMBL/GenBank/DDBJ whole genome shotgun (WGS) entry which is preliminary data.</text>
</comment>
<evidence type="ECO:0000313" key="3">
    <source>
        <dbReference type="Proteomes" id="UP001499959"/>
    </source>
</evidence>
<organism evidence="2 3">
    <name type="scientific">Lysobacter hankyongensis</name>
    <dbReference type="NCBI Taxonomy" id="1176535"/>
    <lineage>
        <taxon>Bacteria</taxon>
        <taxon>Pseudomonadati</taxon>
        <taxon>Pseudomonadota</taxon>
        <taxon>Gammaproteobacteria</taxon>
        <taxon>Lysobacterales</taxon>
        <taxon>Lysobacteraceae</taxon>
        <taxon>Lysobacter</taxon>
    </lineage>
</organism>
<dbReference type="RefSeq" id="WP_345303470.1">
    <property type="nucleotide sequence ID" value="NZ_BAABJE010000010.1"/>
</dbReference>
<gene>
    <name evidence="2" type="ORF">GCM10023307_23040</name>
</gene>
<dbReference type="Proteomes" id="UP001499959">
    <property type="component" value="Unassembled WGS sequence"/>
</dbReference>